<dbReference type="InterPro" id="IPR036761">
    <property type="entry name" value="TTHA0802/YceI-like_sf"/>
</dbReference>
<reference evidence="3 4" key="1">
    <citation type="submission" date="2019-01" db="EMBL/GenBank/DDBJ databases">
        <title>Mucilaginibacter antarcticum sp. nov., isolated from antarctic soil.</title>
        <authorList>
            <person name="Yan Y.-Q."/>
            <person name="Du Z.-J."/>
        </authorList>
    </citation>
    <scope>NUCLEOTIDE SEQUENCE [LARGE SCALE GENOMIC DNA]</scope>
    <source>
        <strain evidence="3 4">F01003</strain>
    </source>
</reference>
<evidence type="ECO:0000313" key="3">
    <source>
        <dbReference type="EMBL" id="RWY49117.1"/>
    </source>
</evidence>
<evidence type="ECO:0000313" key="4">
    <source>
        <dbReference type="Proteomes" id="UP000286701"/>
    </source>
</evidence>
<dbReference type="Pfam" id="PF04264">
    <property type="entry name" value="YceI"/>
    <property type="match status" value="1"/>
</dbReference>
<organism evidence="3 4">
    <name type="scientific">Mucilaginibacter gilvus</name>
    <dbReference type="NCBI Taxonomy" id="2305909"/>
    <lineage>
        <taxon>Bacteria</taxon>
        <taxon>Pseudomonadati</taxon>
        <taxon>Bacteroidota</taxon>
        <taxon>Sphingobacteriia</taxon>
        <taxon>Sphingobacteriales</taxon>
        <taxon>Sphingobacteriaceae</taxon>
        <taxon>Mucilaginibacter</taxon>
    </lineage>
</organism>
<proteinExistence type="predicted"/>
<dbReference type="PANTHER" id="PTHR34406">
    <property type="entry name" value="PROTEIN YCEI"/>
    <property type="match status" value="1"/>
</dbReference>
<keyword evidence="1" id="KW-0732">Signal</keyword>
<protein>
    <submittedName>
        <fullName evidence="3">Polyisoprenoid-binding protein</fullName>
    </submittedName>
</protein>
<sequence length="179" mass="19297">MRKVYFALLIFVATQTAFGQEKNNIGKSLVTFKIKNAGFTIGGSISSLQGTADFDPANLAASKIEATADVTTINTDNELRDEHLKGVNFLDISKYPKITIHSVSFSRKNSGNYIGQFNITIKDKTKLISIPFSYSNAGGASVLKGTFKINRLDFGVGGSSMILSDEIAITIEAEATSRS</sequence>
<evidence type="ECO:0000256" key="1">
    <source>
        <dbReference type="SAM" id="SignalP"/>
    </source>
</evidence>
<dbReference type="SMART" id="SM00867">
    <property type="entry name" value="YceI"/>
    <property type="match status" value="1"/>
</dbReference>
<dbReference type="PANTHER" id="PTHR34406:SF1">
    <property type="entry name" value="PROTEIN YCEI"/>
    <property type="match status" value="1"/>
</dbReference>
<dbReference type="Proteomes" id="UP000286701">
    <property type="component" value="Unassembled WGS sequence"/>
</dbReference>
<gene>
    <name evidence="3" type="ORF">EPL05_16990</name>
</gene>
<dbReference type="RefSeq" id="WP_128535188.1">
    <property type="nucleotide sequence ID" value="NZ_SBIW01000008.1"/>
</dbReference>
<keyword evidence="4" id="KW-1185">Reference proteome</keyword>
<comment type="caution">
    <text evidence="3">The sequence shown here is derived from an EMBL/GenBank/DDBJ whole genome shotgun (WGS) entry which is preliminary data.</text>
</comment>
<dbReference type="Gene3D" id="2.40.128.110">
    <property type="entry name" value="Lipid/polyisoprenoid-binding, YceI-like"/>
    <property type="match status" value="1"/>
</dbReference>
<evidence type="ECO:0000259" key="2">
    <source>
        <dbReference type="SMART" id="SM00867"/>
    </source>
</evidence>
<dbReference type="InterPro" id="IPR007372">
    <property type="entry name" value="Lipid/polyisoprenoid-bd_YceI"/>
</dbReference>
<dbReference type="EMBL" id="SBIW01000008">
    <property type="protein sequence ID" value="RWY49117.1"/>
    <property type="molecule type" value="Genomic_DNA"/>
</dbReference>
<feature type="domain" description="Lipid/polyisoprenoid-binding YceI-like" evidence="2">
    <location>
        <begin position="22"/>
        <end position="176"/>
    </location>
</feature>
<feature type="chain" id="PRO_5018745796" evidence="1">
    <location>
        <begin position="20"/>
        <end position="179"/>
    </location>
</feature>
<dbReference type="AlphaFoldDB" id="A0A3S3URQ4"/>
<name>A0A3S3URQ4_9SPHI</name>
<accession>A0A3S3URQ4</accession>
<dbReference type="SUPFAM" id="SSF101874">
    <property type="entry name" value="YceI-like"/>
    <property type="match status" value="1"/>
</dbReference>
<dbReference type="OrthoDB" id="9811006at2"/>
<feature type="signal peptide" evidence="1">
    <location>
        <begin position="1"/>
        <end position="19"/>
    </location>
</feature>